<proteinExistence type="predicted"/>
<keyword evidence="2 3" id="KW-0040">ANK repeat</keyword>
<name>J3P6S8_GAET3</name>
<reference evidence="7" key="1">
    <citation type="submission" date="2010-07" db="EMBL/GenBank/DDBJ databases">
        <title>The genome sequence of Gaeumannomyces graminis var. tritici strain R3-111a-1.</title>
        <authorList>
            <consortium name="The Broad Institute Genome Sequencing Platform"/>
            <person name="Ma L.-J."/>
            <person name="Dead R."/>
            <person name="Young S."/>
            <person name="Zeng Q."/>
            <person name="Koehrsen M."/>
            <person name="Alvarado L."/>
            <person name="Berlin A."/>
            <person name="Chapman S.B."/>
            <person name="Chen Z."/>
            <person name="Freedman E."/>
            <person name="Gellesch M."/>
            <person name="Goldberg J."/>
            <person name="Griggs A."/>
            <person name="Gujja S."/>
            <person name="Heilman E.R."/>
            <person name="Heiman D."/>
            <person name="Hepburn T."/>
            <person name="Howarth C."/>
            <person name="Jen D."/>
            <person name="Larson L."/>
            <person name="Mehta T."/>
            <person name="Neiman D."/>
            <person name="Pearson M."/>
            <person name="Roberts A."/>
            <person name="Saif S."/>
            <person name="Shea T."/>
            <person name="Shenoy N."/>
            <person name="Sisk P."/>
            <person name="Stolte C."/>
            <person name="Sykes S."/>
            <person name="Walk T."/>
            <person name="White J."/>
            <person name="Yandava C."/>
            <person name="Haas B."/>
            <person name="Nusbaum C."/>
            <person name="Birren B."/>
        </authorList>
    </citation>
    <scope>NUCLEOTIDE SEQUENCE [LARGE SCALE GENOMIC DNA]</scope>
    <source>
        <strain evidence="7">R3-111a-1</strain>
    </source>
</reference>
<evidence type="ECO:0000313" key="5">
    <source>
        <dbReference type="EMBL" id="EJT72354.1"/>
    </source>
</evidence>
<dbReference type="EMBL" id="GL385399">
    <property type="protein sequence ID" value="EJT72354.1"/>
    <property type="molecule type" value="Genomic_DNA"/>
</dbReference>
<evidence type="ECO:0000313" key="7">
    <source>
        <dbReference type="Proteomes" id="UP000006039"/>
    </source>
</evidence>
<dbReference type="SMART" id="SM00248">
    <property type="entry name" value="ANK"/>
    <property type="match status" value="4"/>
</dbReference>
<dbReference type="VEuPathDB" id="FungiDB:GGTG_09220"/>
<dbReference type="PANTHER" id="PTHR24189">
    <property type="entry name" value="MYOTROPHIN"/>
    <property type="match status" value="1"/>
</dbReference>
<dbReference type="SUPFAM" id="SSF48403">
    <property type="entry name" value="Ankyrin repeat"/>
    <property type="match status" value="1"/>
</dbReference>
<keyword evidence="1" id="KW-0677">Repeat</keyword>
<accession>J3P6S8</accession>
<evidence type="ECO:0000256" key="1">
    <source>
        <dbReference type="ARBA" id="ARBA00022737"/>
    </source>
</evidence>
<reference evidence="5" key="2">
    <citation type="submission" date="2010-07" db="EMBL/GenBank/DDBJ databases">
        <authorList>
            <consortium name="The Broad Institute Genome Sequencing Platform"/>
            <consortium name="Broad Institute Genome Sequencing Center for Infectious Disease"/>
            <person name="Ma L.-J."/>
            <person name="Dead R."/>
            <person name="Young S."/>
            <person name="Zeng Q."/>
            <person name="Koehrsen M."/>
            <person name="Alvarado L."/>
            <person name="Berlin A."/>
            <person name="Chapman S.B."/>
            <person name="Chen Z."/>
            <person name="Freedman E."/>
            <person name="Gellesch M."/>
            <person name="Goldberg J."/>
            <person name="Griggs A."/>
            <person name="Gujja S."/>
            <person name="Heilman E.R."/>
            <person name="Heiman D."/>
            <person name="Hepburn T."/>
            <person name="Howarth C."/>
            <person name="Jen D."/>
            <person name="Larson L."/>
            <person name="Mehta T."/>
            <person name="Neiman D."/>
            <person name="Pearson M."/>
            <person name="Roberts A."/>
            <person name="Saif S."/>
            <person name="Shea T."/>
            <person name="Shenoy N."/>
            <person name="Sisk P."/>
            <person name="Stolte C."/>
            <person name="Sykes S."/>
            <person name="Walk T."/>
            <person name="White J."/>
            <person name="Yandava C."/>
            <person name="Haas B."/>
            <person name="Nusbaum C."/>
            <person name="Birren B."/>
        </authorList>
    </citation>
    <scope>NUCLEOTIDE SEQUENCE</scope>
    <source>
        <strain evidence="5">R3-111a-1</strain>
    </source>
</reference>
<evidence type="ECO:0000256" key="3">
    <source>
        <dbReference type="PROSITE-ProRule" id="PRU00023"/>
    </source>
</evidence>
<reference evidence="6" key="5">
    <citation type="submission" date="2018-04" db="UniProtKB">
        <authorList>
            <consortium name="EnsemblFungi"/>
        </authorList>
    </citation>
    <scope>IDENTIFICATION</scope>
    <source>
        <strain evidence="6">R3-111a-1</strain>
    </source>
</reference>
<dbReference type="HOGENOM" id="CLU_011933_0_0_1"/>
<dbReference type="Proteomes" id="UP000006039">
    <property type="component" value="Unassembled WGS sequence"/>
</dbReference>
<dbReference type="PROSITE" id="PS50297">
    <property type="entry name" value="ANK_REP_REGION"/>
    <property type="match status" value="1"/>
</dbReference>
<dbReference type="PROSITE" id="PS50088">
    <property type="entry name" value="ANK_REPEAT"/>
    <property type="match status" value="1"/>
</dbReference>
<dbReference type="eggNOG" id="ENOG502SUNN">
    <property type="taxonomic scope" value="Eukaryota"/>
</dbReference>
<evidence type="ECO:0000256" key="4">
    <source>
        <dbReference type="SAM" id="MobiDB-lite"/>
    </source>
</evidence>
<gene>
    <name evidence="6" type="primary">20349678</name>
    <name evidence="5" type="ORF">GGTG_09220</name>
</gene>
<dbReference type="GeneID" id="20349678"/>
<sequence length="824" mass="91186">MDAGASILAFLTAGLQSAKLAYDLVSAIKDGPQRIRDLKSALGHLVTQLGYLEADPSLVPQKDAAIIQKCRDNLKQIKIEVEKLCISDEDGMLRRMWKKMKPALREKDIAQILAKVTAQTATIGVYAIVAQSIAVNEIHTHQSEFHKENRAALGKQSTDIIGIASHQVTIHDTVMGNKRVLADIVACQTTTQATLHQQQASLGESASRQGRFESTILRDLEVLLSNTAESRAILDKLSALASKTSTSSSYEDAKAQAELQASIATLKRLVDKKSQVVSGEKSNSIRQAITSILQFLIREAKAESYDPGASYQTRAEDATQILEQIKFHFEKQPQGHLALDTLTRLNPASMRAPSLIGENRICEGSTSMEFNTQHADLYIKRSRFTSTSNKIHDEQDQQRERQVGHRHTEVRSEIAIRSRYNESTGGFILKASVVEALNYYSGARVVLAPIVAVHRVVPSYSDVFQSIRDGRLDKLISLISDGKASLKDRDEFGASLLHYACEVDSADICKFLLEHGADPNDETSIARNPWLCIIRGISTTGHTPLDLLGSHNLFSATSHDNAALCVKYLVGHGAVVESDALLLDAFRLPYDQNHLQAVLCAASSTIDISRHRILGRSLFSIASEGYHPSPSTFRVLVEAGASVNGLFSDEPPPLVVTIENMIRGRQKCRRYLSHQDAVQTMKYLMAQGADVHATWQGRSCTAIAYGEDDDTSSYIGDVWDAALASTGHDVEQFRRQEQQPHSPRFWASLHPAWRRQSSYRLADFRDIWEGVEHLCPYYDQVMSAGEGKITVVGEDCGQYWCPGHRAEVEELEDSSSEWETESEA</sequence>
<protein>
    <submittedName>
        <fullName evidence="5 6">Uncharacterized protein</fullName>
    </submittedName>
</protein>
<evidence type="ECO:0000313" key="6">
    <source>
        <dbReference type="EnsemblFungi" id="EJT72354"/>
    </source>
</evidence>
<dbReference type="InterPro" id="IPR036770">
    <property type="entry name" value="Ankyrin_rpt-contain_sf"/>
</dbReference>
<feature type="repeat" description="ANK" evidence="3">
    <location>
        <begin position="492"/>
        <end position="524"/>
    </location>
</feature>
<dbReference type="AlphaFoldDB" id="J3P6S8"/>
<dbReference type="OrthoDB" id="539213at2759"/>
<reference evidence="5" key="3">
    <citation type="submission" date="2010-09" db="EMBL/GenBank/DDBJ databases">
        <title>Annotation of Gaeumannomyces graminis var. tritici R3-111a-1.</title>
        <authorList>
            <consortium name="The Broad Institute Genome Sequencing Platform"/>
            <person name="Ma L.-J."/>
            <person name="Dead R."/>
            <person name="Young S.K."/>
            <person name="Zeng Q."/>
            <person name="Gargeya S."/>
            <person name="Fitzgerald M."/>
            <person name="Haas B."/>
            <person name="Abouelleil A."/>
            <person name="Alvarado L."/>
            <person name="Arachchi H.M."/>
            <person name="Berlin A."/>
            <person name="Brown A."/>
            <person name="Chapman S.B."/>
            <person name="Chen Z."/>
            <person name="Dunbar C."/>
            <person name="Freedman E."/>
            <person name="Gearin G."/>
            <person name="Gellesch M."/>
            <person name="Goldberg J."/>
            <person name="Griggs A."/>
            <person name="Gujja S."/>
            <person name="Heiman D."/>
            <person name="Howarth C."/>
            <person name="Larson L."/>
            <person name="Lui A."/>
            <person name="MacDonald P.J.P."/>
            <person name="Mehta T."/>
            <person name="Montmayeur A."/>
            <person name="Murphy C."/>
            <person name="Neiman D."/>
            <person name="Pearson M."/>
            <person name="Priest M."/>
            <person name="Roberts A."/>
            <person name="Saif S."/>
            <person name="Shea T."/>
            <person name="Shenoy N."/>
            <person name="Sisk P."/>
            <person name="Stolte C."/>
            <person name="Sykes S."/>
            <person name="Yandava C."/>
            <person name="Wortman J."/>
            <person name="Nusbaum C."/>
            <person name="Birren B."/>
        </authorList>
    </citation>
    <scope>NUCLEOTIDE SEQUENCE</scope>
    <source>
        <strain evidence="5">R3-111a-1</strain>
    </source>
</reference>
<dbReference type="Gene3D" id="1.25.40.20">
    <property type="entry name" value="Ankyrin repeat-containing domain"/>
    <property type="match status" value="1"/>
</dbReference>
<feature type="compositionally biased region" description="Basic and acidic residues" evidence="4">
    <location>
        <begin position="390"/>
        <end position="408"/>
    </location>
</feature>
<dbReference type="Pfam" id="PF00023">
    <property type="entry name" value="Ank"/>
    <property type="match status" value="1"/>
</dbReference>
<dbReference type="InterPro" id="IPR002110">
    <property type="entry name" value="Ankyrin_rpt"/>
</dbReference>
<evidence type="ECO:0000256" key="2">
    <source>
        <dbReference type="ARBA" id="ARBA00023043"/>
    </source>
</evidence>
<organism evidence="5">
    <name type="scientific">Gaeumannomyces tritici (strain R3-111a-1)</name>
    <name type="common">Wheat and barley take-all root rot fungus</name>
    <name type="synonym">Gaeumannomyces graminis var. tritici</name>
    <dbReference type="NCBI Taxonomy" id="644352"/>
    <lineage>
        <taxon>Eukaryota</taxon>
        <taxon>Fungi</taxon>
        <taxon>Dikarya</taxon>
        <taxon>Ascomycota</taxon>
        <taxon>Pezizomycotina</taxon>
        <taxon>Sordariomycetes</taxon>
        <taxon>Sordariomycetidae</taxon>
        <taxon>Magnaporthales</taxon>
        <taxon>Magnaporthaceae</taxon>
        <taxon>Gaeumannomyces</taxon>
    </lineage>
</organism>
<dbReference type="RefSeq" id="XP_009225328.1">
    <property type="nucleotide sequence ID" value="XM_009227064.1"/>
</dbReference>
<reference evidence="6" key="4">
    <citation type="journal article" date="2015" name="G3 (Bethesda)">
        <title>Genome sequences of three phytopathogenic species of the Magnaporthaceae family of fungi.</title>
        <authorList>
            <person name="Okagaki L.H."/>
            <person name="Nunes C.C."/>
            <person name="Sailsbery J."/>
            <person name="Clay B."/>
            <person name="Brown D."/>
            <person name="John T."/>
            <person name="Oh Y."/>
            <person name="Young N."/>
            <person name="Fitzgerald M."/>
            <person name="Haas B.J."/>
            <person name="Zeng Q."/>
            <person name="Young S."/>
            <person name="Adiconis X."/>
            <person name="Fan L."/>
            <person name="Levin J.Z."/>
            <person name="Mitchell T.K."/>
            <person name="Okubara P.A."/>
            <person name="Farman M.L."/>
            <person name="Kohn L.M."/>
            <person name="Birren B."/>
            <person name="Ma L.-J."/>
            <person name="Dean R.A."/>
        </authorList>
    </citation>
    <scope>NUCLEOTIDE SEQUENCE</scope>
    <source>
        <strain evidence="6">R3-111a-1</strain>
    </source>
</reference>
<keyword evidence="7" id="KW-1185">Reference proteome</keyword>
<dbReference type="EnsemblFungi" id="EJT72354">
    <property type="protein sequence ID" value="EJT72354"/>
    <property type="gene ID" value="GGTG_09220"/>
</dbReference>
<dbReference type="InterPro" id="IPR050745">
    <property type="entry name" value="Multifunctional_regulatory"/>
</dbReference>
<feature type="region of interest" description="Disordered" evidence="4">
    <location>
        <begin position="388"/>
        <end position="408"/>
    </location>
</feature>